<dbReference type="EMBL" id="KN837174">
    <property type="protein sequence ID" value="KIJ36897.1"/>
    <property type="molecule type" value="Genomic_DNA"/>
</dbReference>
<dbReference type="AlphaFoldDB" id="A0A0C9V5P5"/>
<protein>
    <submittedName>
        <fullName evidence="1">Uncharacterized protein</fullName>
    </submittedName>
</protein>
<evidence type="ECO:0000313" key="2">
    <source>
        <dbReference type="Proteomes" id="UP000054279"/>
    </source>
</evidence>
<accession>A0A0C9V5P5</accession>
<reference evidence="1 2" key="1">
    <citation type="submission" date="2014-06" db="EMBL/GenBank/DDBJ databases">
        <title>Evolutionary Origins and Diversification of the Mycorrhizal Mutualists.</title>
        <authorList>
            <consortium name="DOE Joint Genome Institute"/>
            <consortium name="Mycorrhizal Genomics Consortium"/>
            <person name="Kohler A."/>
            <person name="Kuo A."/>
            <person name="Nagy L.G."/>
            <person name="Floudas D."/>
            <person name="Copeland A."/>
            <person name="Barry K.W."/>
            <person name="Cichocki N."/>
            <person name="Veneault-Fourrey C."/>
            <person name="LaButti K."/>
            <person name="Lindquist E.A."/>
            <person name="Lipzen A."/>
            <person name="Lundell T."/>
            <person name="Morin E."/>
            <person name="Murat C."/>
            <person name="Riley R."/>
            <person name="Ohm R."/>
            <person name="Sun H."/>
            <person name="Tunlid A."/>
            <person name="Henrissat B."/>
            <person name="Grigoriev I.V."/>
            <person name="Hibbett D.S."/>
            <person name="Martin F."/>
        </authorList>
    </citation>
    <scope>NUCLEOTIDE SEQUENCE [LARGE SCALE GENOMIC DNA]</scope>
    <source>
        <strain evidence="1 2">SS14</strain>
    </source>
</reference>
<name>A0A0C9V5P5_SPHS4</name>
<organism evidence="1 2">
    <name type="scientific">Sphaerobolus stellatus (strain SS14)</name>
    <dbReference type="NCBI Taxonomy" id="990650"/>
    <lineage>
        <taxon>Eukaryota</taxon>
        <taxon>Fungi</taxon>
        <taxon>Dikarya</taxon>
        <taxon>Basidiomycota</taxon>
        <taxon>Agaricomycotina</taxon>
        <taxon>Agaricomycetes</taxon>
        <taxon>Phallomycetidae</taxon>
        <taxon>Geastrales</taxon>
        <taxon>Sphaerobolaceae</taxon>
        <taxon>Sphaerobolus</taxon>
    </lineage>
</organism>
<gene>
    <name evidence="1" type="ORF">M422DRAFT_782048</name>
</gene>
<keyword evidence="2" id="KW-1185">Reference proteome</keyword>
<sequence>MVILSAVPRTVSAANIPANIAHSTRASSGSKAAREVFCSNGALDKVFNQTGLKGFAISTEESWSRKNSAGYSFLDYMQFGGGNGTIMPEGFGWFSKELNAIAPNNIFTPDKRFSNLPYYFWKLSNATGMNGTGVIGTKDSLTLSAHASPVVFLTICDICDATSPDGIVAKGCTFEETGATNASFSPSCLFMSSADAGIPPATLKPCNYSSSEMHFSIHAIPLNEAT</sequence>
<evidence type="ECO:0000313" key="1">
    <source>
        <dbReference type="EMBL" id="KIJ36897.1"/>
    </source>
</evidence>
<proteinExistence type="predicted"/>
<dbReference type="Proteomes" id="UP000054279">
    <property type="component" value="Unassembled WGS sequence"/>
</dbReference>
<dbReference type="HOGENOM" id="CLU_1225461_0_0_1"/>